<dbReference type="GO" id="GO:0032954">
    <property type="term" value="P:regulation of cytokinetic process"/>
    <property type="evidence" value="ECO:0007669"/>
    <property type="project" value="UniProtKB-ARBA"/>
</dbReference>
<dbReference type="PRINTS" id="PR00380">
    <property type="entry name" value="KINESINHEAVY"/>
</dbReference>
<feature type="coiled-coil region" evidence="15">
    <location>
        <begin position="939"/>
        <end position="1102"/>
    </location>
</feature>
<dbReference type="PROSITE" id="PS50054">
    <property type="entry name" value="TYR_PHOSPHATASE_DUAL"/>
    <property type="match status" value="1"/>
</dbReference>
<comment type="subcellular location">
    <subcellularLocation>
        <location evidence="2">Cytoplasm</location>
    </subcellularLocation>
    <subcellularLocation>
        <location evidence="1">Nucleus</location>
    </subcellularLocation>
</comment>
<evidence type="ECO:0000313" key="20">
    <source>
        <dbReference type="EMBL" id="DBA00591.1"/>
    </source>
</evidence>
<dbReference type="SMART" id="SM00129">
    <property type="entry name" value="KISc"/>
    <property type="match status" value="1"/>
</dbReference>
<dbReference type="SUPFAM" id="SSF52799">
    <property type="entry name" value="(Phosphotyrosine protein) phosphatases II"/>
    <property type="match status" value="2"/>
</dbReference>
<dbReference type="GO" id="GO:0005737">
    <property type="term" value="C:cytoplasm"/>
    <property type="evidence" value="ECO:0007669"/>
    <property type="project" value="UniProtKB-SubCell"/>
</dbReference>
<dbReference type="PROSITE" id="PS00383">
    <property type="entry name" value="TYR_PHOSPHATASE_1"/>
    <property type="match status" value="1"/>
</dbReference>
<dbReference type="InterPro" id="IPR029260">
    <property type="entry name" value="DSPn"/>
</dbReference>
<dbReference type="InterPro" id="IPR044506">
    <property type="entry name" value="CDC14_C"/>
</dbReference>
<evidence type="ECO:0000256" key="2">
    <source>
        <dbReference type="ARBA" id="ARBA00004496"/>
    </source>
</evidence>
<evidence type="ECO:0000259" key="18">
    <source>
        <dbReference type="PROSITE" id="PS50056"/>
    </source>
</evidence>
<dbReference type="InterPro" id="IPR001752">
    <property type="entry name" value="Kinesin_motor_dom"/>
</dbReference>
<evidence type="ECO:0000256" key="14">
    <source>
        <dbReference type="PROSITE-ProRule" id="PRU00283"/>
    </source>
</evidence>
<dbReference type="Proteomes" id="UP001146120">
    <property type="component" value="Unassembled WGS sequence"/>
</dbReference>
<keyword evidence="6" id="KW-0132">Cell division</keyword>
<dbReference type="GO" id="GO:0007096">
    <property type="term" value="P:regulation of exit from mitosis"/>
    <property type="evidence" value="ECO:0007669"/>
    <property type="project" value="UniProtKB-ARBA"/>
</dbReference>
<feature type="domain" description="Tyrosine specific protein phosphatases" evidence="18">
    <location>
        <begin position="355"/>
        <end position="418"/>
    </location>
</feature>
<dbReference type="GO" id="GO:0015630">
    <property type="term" value="C:microtubule cytoskeleton"/>
    <property type="evidence" value="ECO:0007669"/>
    <property type="project" value="TreeGrafter"/>
</dbReference>
<evidence type="ECO:0000256" key="1">
    <source>
        <dbReference type="ARBA" id="ARBA00004123"/>
    </source>
</evidence>
<feature type="region of interest" description="Disordered" evidence="16">
    <location>
        <begin position="610"/>
        <end position="668"/>
    </location>
</feature>
<sequence>MSSRHRSGVPAPPAERAVTYTVTPTVQHVQPWQSSPQQPSPPQQPPSRHSSLESCGRPRVAGNDDRSQVTRASMELIEYVPGRVYFVSSEQAARVSASSRATALAAAQHLEYIYVNQEFPYAGYFLDFGPLHVGQILAFRRTLQAKLEALEQNDHSHGRVCVLASPSPMHRANAVCVLACWGMIEYGWSPAEAYAPFAHVLLPPFHDASLRHDAFGLTVLQVLEGLASAMRHGLFVPSGFDVDAYQQLASLEQGNLSWLCPKLLAFASPDDSEEDRVASKASTLKSPSTSKRRARGTRVYQSSRFYAKRFNELGVKTVVRLSKKRYDDRVFEDAGIAVVDLFFPDGTAPSMAIVRRFLSVCEQARDGAIAVHCKAGLGRTGTLIACYLMQRYEFTAEAAVGWLRLCRPGSVIGPQQHFLRPAPEDVEIGFVASPLPPVPRPVKGIAARKLQAVVPATTVARVPLLGKIQPSWSETEWNVIESSETEWNATATNLSAIETENVTIATETAATEIEVIVASAVTAAIEVSATETEIDRLAESAIETEAIENEIVSAVTATEAIETGTEIDPRANAATEIATGTVIVTVVTATESLENGPTYDPRLAQKALTQRYRGEDDDESSMRKKQLKDELGLSDDEQGHDEKSDEDSPHKTPRRQSSTTGSSSRAPRELQMLYDKALQELQVARDSEQRVQDSLSKLQLLSKSQTAILKTTMTKKLQEKDTVLEEMGAVIKDLEAQLKAAGVSVEAYSMPVRAASSVTSASESDAIAEIGAMKADMDRLMDENKQLKASIADRDRAGASNSDSSASSSSNLDNMVSKAKFEAIEADKQKLEKQLREAQQKIASLKEAAAAAEQATPSPPAAPSAPSGDSVSAEELRNLKKKVRKRHSLAQLTSVIGDDVLRFDQQLAETERLYKEALESAATTTVTAVNDLPPAVDNSEELKKLQKKTEKKYEAAQKNVAKLENQLEDAVNASSSASSEASKATQAAAAAVQDKAKKAQAELQEKLDEVEAQATALKAQLEQQSKELATKEAAWEEKNAKLKATAEAELSKIKEQAKKAILDLKKKLESSSKDQQNRKKTLQNLQTQLHKQKTDFAALKAQIVAQNQQLPIMGKQLAEKVTQRIQKQAEAMAGVIENYKREMKERKRLFNQVQELKGNIRVLCRVRPISKSEISHGSKQVCKFTGTEEISLAGEKGKLKTWEFDRVFDMASTQEQVFDEVKPLVTSILDGYSVCIFAYGQTGSGKTFTMSGPPENPGINTRSLQELFERKIQRSKEYQDDITVSIMEIYNEMIRDLLSADAANTNLQVRQGPTGNFVPGLTLIGVQTLDEVFDLIKKGNKNRSTHSTDMNEHSSRSHSILAINLKSTNLVTSSVASGKLFLVDLAGSERLSKTGAEGQRLKEAQNINKSLSALGDVIAARASKAKHVPYRNSSLTYLLQDALGGDSKTLMVACASPVDYNSEESYCTLNFASRARSVEMGKATKNVSQAAPAKE</sequence>
<keyword evidence="5" id="KW-0597">Phosphoprotein</keyword>
<keyword evidence="12" id="KW-0469">Meiosis</keyword>
<evidence type="ECO:0000256" key="7">
    <source>
        <dbReference type="ARBA" id="ARBA00022741"/>
    </source>
</evidence>
<dbReference type="InterPro" id="IPR036961">
    <property type="entry name" value="Kinesin_motor_dom_sf"/>
</dbReference>
<proteinExistence type="inferred from homology"/>
<evidence type="ECO:0000256" key="3">
    <source>
        <dbReference type="ARBA" id="ARBA00007315"/>
    </source>
</evidence>
<keyword evidence="21" id="KW-1185">Reference proteome</keyword>
<evidence type="ECO:0000259" key="17">
    <source>
        <dbReference type="PROSITE" id="PS50054"/>
    </source>
</evidence>
<reference evidence="20" key="1">
    <citation type="submission" date="2022-11" db="EMBL/GenBank/DDBJ databases">
        <authorList>
            <person name="Morgan W.R."/>
            <person name="Tartar A."/>
        </authorList>
    </citation>
    <scope>NUCLEOTIDE SEQUENCE</scope>
    <source>
        <strain evidence="20">ARSEF 373</strain>
    </source>
</reference>
<comment type="caution">
    <text evidence="20">The sequence shown here is derived from an EMBL/GenBank/DDBJ whole genome shotgun (WGS) entry which is preliminary data.</text>
</comment>
<feature type="region of interest" description="Disordered" evidence="16">
    <location>
        <begin position="24"/>
        <end position="67"/>
    </location>
</feature>
<feature type="domain" description="Tyrosine-protein phosphatase" evidence="17">
    <location>
        <begin position="286"/>
        <end position="431"/>
    </location>
</feature>
<evidence type="ECO:0000313" key="21">
    <source>
        <dbReference type="Proteomes" id="UP001146120"/>
    </source>
</evidence>
<dbReference type="PROSITE" id="PS00411">
    <property type="entry name" value="KINESIN_MOTOR_1"/>
    <property type="match status" value="1"/>
</dbReference>
<dbReference type="FunFam" id="3.40.850.10:FF:000113">
    <property type="entry name" value="Kinesin-like protein"/>
    <property type="match status" value="1"/>
</dbReference>
<keyword evidence="7 14" id="KW-0547">Nucleotide-binding</keyword>
<dbReference type="PANTHER" id="PTHR47972:SF28">
    <property type="entry name" value="KINESIN-LIKE PROTEIN KLP-3"/>
    <property type="match status" value="1"/>
</dbReference>
<evidence type="ECO:0000256" key="10">
    <source>
        <dbReference type="ARBA" id="ARBA00022840"/>
    </source>
</evidence>
<dbReference type="SUPFAM" id="SSF52540">
    <property type="entry name" value="P-loop containing nucleoside triphosphate hydrolases"/>
    <property type="match status" value="1"/>
</dbReference>
<dbReference type="Pfam" id="PF22785">
    <property type="entry name" value="Tc-R-P"/>
    <property type="match status" value="1"/>
</dbReference>
<dbReference type="GO" id="GO:0005524">
    <property type="term" value="F:ATP binding"/>
    <property type="evidence" value="ECO:0007669"/>
    <property type="project" value="UniProtKB-UniRule"/>
</dbReference>
<dbReference type="InterPro" id="IPR000387">
    <property type="entry name" value="Tyr_Pase_dom"/>
</dbReference>
<feature type="compositionally biased region" description="Basic and acidic residues" evidence="16">
    <location>
        <begin position="640"/>
        <end position="650"/>
    </location>
</feature>
<dbReference type="GO" id="GO:0051301">
    <property type="term" value="P:cell division"/>
    <property type="evidence" value="ECO:0007669"/>
    <property type="project" value="UniProtKB-KW"/>
</dbReference>
<dbReference type="GO" id="GO:0008017">
    <property type="term" value="F:microtubule binding"/>
    <property type="evidence" value="ECO:0007669"/>
    <property type="project" value="InterPro"/>
</dbReference>
<evidence type="ECO:0000256" key="4">
    <source>
        <dbReference type="ARBA" id="ARBA00022490"/>
    </source>
</evidence>
<keyword evidence="11" id="KW-0539">Nucleus</keyword>
<reference evidence="20" key="2">
    <citation type="journal article" date="2023" name="Microbiol Resour">
        <title>Decontamination and Annotation of the Draft Genome Sequence of the Oomycete Lagenidium giganteum ARSEF 373.</title>
        <authorList>
            <person name="Morgan W.R."/>
            <person name="Tartar A."/>
        </authorList>
    </citation>
    <scope>NUCLEOTIDE SEQUENCE</scope>
    <source>
        <strain evidence="20">ARSEF 373</strain>
    </source>
</reference>
<keyword evidence="13" id="KW-0131">Cell cycle</keyword>
<dbReference type="GO" id="GO:0004721">
    <property type="term" value="F:phosphoprotein phosphatase activity"/>
    <property type="evidence" value="ECO:0007669"/>
    <property type="project" value="UniProtKB-ARBA"/>
</dbReference>
<evidence type="ECO:0000256" key="16">
    <source>
        <dbReference type="SAM" id="MobiDB-lite"/>
    </source>
</evidence>
<organism evidence="20 21">
    <name type="scientific">Lagenidium giganteum</name>
    <dbReference type="NCBI Taxonomy" id="4803"/>
    <lineage>
        <taxon>Eukaryota</taxon>
        <taxon>Sar</taxon>
        <taxon>Stramenopiles</taxon>
        <taxon>Oomycota</taxon>
        <taxon>Peronosporomycetes</taxon>
        <taxon>Pythiales</taxon>
        <taxon>Pythiaceae</taxon>
    </lineage>
</organism>
<evidence type="ECO:0000256" key="15">
    <source>
        <dbReference type="SAM" id="Coils"/>
    </source>
</evidence>
<accession>A0AAV2Z2F8</accession>
<dbReference type="CDD" id="cd17657">
    <property type="entry name" value="CDC14_N"/>
    <property type="match status" value="1"/>
</dbReference>
<dbReference type="GO" id="GO:0031981">
    <property type="term" value="C:nuclear lumen"/>
    <property type="evidence" value="ECO:0007669"/>
    <property type="project" value="UniProtKB-ARBA"/>
</dbReference>
<dbReference type="PROSITE" id="PS50056">
    <property type="entry name" value="TYR_PHOSPHATASE_2"/>
    <property type="match status" value="1"/>
</dbReference>
<evidence type="ECO:0000259" key="19">
    <source>
        <dbReference type="PROSITE" id="PS50067"/>
    </source>
</evidence>
<evidence type="ECO:0000256" key="13">
    <source>
        <dbReference type="ARBA" id="ARBA00023306"/>
    </source>
</evidence>
<dbReference type="GO" id="GO:0003777">
    <property type="term" value="F:microtubule motor activity"/>
    <property type="evidence" value="ECO:0007669"/>
    <property type="project" value="InterPro"/>
</dbReference>
<evidence type="ECO:0000256" key="12">
    <source>
        <dbReference type="ARBA" id="ARBA00023254"/>
    </source>
</evidence>
<dbReference type="PANTHER" id="PTHR47972">
    <property type="entry name" value="KINESIN-LIKE PROTEIN KLP-3"/>
    <property type="match status" value="1"/>
</dbReference>
<feature type="region of interest" description="Disordered" evidence="16">
    <location>
        <begin position="790"/>
        <end position="812"/>
    </location>
</feature>
<feature type="compositionally biased region" description="Low complexity" evidence="16">
    <location>
        <begin position="798"/>
        <end position="812"/>
    </location>
</feature>
<dbReference type="SMART" id="SM00195">
    <property type="entry name" value="DSPc"/>
    <property type="match status" value="1"/>
</dbReference>
<dbReference type="FunFam" id="3.90.190.10:FF:000038">
    <property type="entry name" value="Tyrosine-protein phosphatase CDC14"/>
    <property type="match status" value="1"/>
</dbReference>
<feature type="binding site" evidence="14">
    <location>
        <begin position="1240"/>
        <end position="1247"/>
    </location>
    <ligand>
        <name>ATP</name>
        <dbReference type="ChEBI" id="CHEBI:30616"/>
    </ligand>
</feature>
<dbReference type="InterPro" id="IPR029021">
    <property type="entry name" value="Prot-tyrosine_phosphatase-like"/>
</dbReference>
<keyword evidence="15" id="KW-0175">Coiled coil</keyword>
<evidence type="ECO:0008006" key="22">
    <source>
        <dbReference type="Google" id="ProtNLM"/>
    </source>
</evidence>
<dbReference type="GO" id="GO:0051321">
    <property type="term" value="P:meiotic cell cycle"/>
    <property type="evidence" value="ECO:0007669"/>
    <property type="project" value="UniProtKB-KW"/>
</dbReference>
<dbReference type="InterPro" id="IPR019821">
    <property type="entry name" value="Kinesin_motor_CS"/>
</dbReference>
<comment type="similarity">
    <text evidence="14">Belongs to the TRAFAC class myosin-kinesin ATPase superfamily. Kinesin family.</text>
</comment>
<feature type="compositionally biased region" description="Low complexity" evidence="16">
    <location>
        <begin position="864"/>
        <end position="873"/>
    </location>
</feature>
<evidence type="ECO:0000256" key="6">
    <source>
        <dbReference type="ARBA" id="ARBA00022618"/>
    </source>
</evidence>
<keyword evidence="8" id="KW-0498">Mitosis</keyword>
<keyword evidence="9" id="KW-0378">Hydrolase</keyword>
<keyword evidence="10 14" id="KW-0067">ATP-binding</keyword>
<evidence type="ECO:0000256" key="11">
    <source>
        <dbReference type="ARBA" id="ARBA00023242"/>
    </source>
</evidence>
<dbReference type="GO" id="GO:0000278">
    <property type="term" value="P:mitotic cell cycle"/>
    <property type="evidence" value="ECO:0007669"/>
    <property type="project" value="UniProtKB-ARBA"/>
</dbReference>
<dbReference type="Pfam" id="PF14671">
    <property type="entry name" value="DSPn"/>
    <property type="match status" value="1"/>
</dbReference>
<dbReference type="InterPro" id="IPR016130">
    <property type="entry name" value="Tyr_Pase_AS"/>
</dbReference>
<dbReference type="EMBL" id="DAKRPA010000061">
    <property type="protein sequence ID" value="DBA00591.1"/>
    <property type="molecule type" value="Genomic_DNA"/>
</dbReference>
<dbReference type="GO" id="GO:0033554">
    <property type="term" value="P:cellular response to stress"/>
    <property type="evidence" value="ECO:0007669"/>
    <property type="project" value="UniProtKB-ARBA"/>
</dbReference>
<keyword evidence="4" id="KW-0963">Cytoplasm</keyword>
<dbReference type="CDD" id="cd14499">
    <property type="entry name" value="CDC14_C"/>
    <property type="match status" value="1"/>
</dbReference>
<dbReference type="InterPro" id="IPR027417">
    <property type="entry name" value="P-loop_NTPase"/>
</dbReference>
<dbReference type="PROSITE" id="PS50067">
    <property type="entry name" value="KINESIN_MOTOR_2"/>
    <property type="match status" value="1"/>
</dbReference>
<dbReference type="InterPro" id="IPR027640">
    <property type="entry name" value="Kinesin-like_fam"/>
</dbReference>
<feature type="compositionally biased region" description="Low complexity" evidence="16">
    <location>
        <begin position="655"/>
        <end position="665"/>
    </location>
</feature>
<dbReference type="Gene3D" id="3.90.190.10">
    <property type="entry name" value="Protein tyrosine phosphatase superfamily"/>
    <property type="match status" value="2"/>
</dbReference>
<protein>
    <recommendedName>
        <fullName evidence="22">Protein-tyrosine-phosphatase</fullName>
    </recommendedName>
</protein>
<dbReference type="Gene3D" id="3.40.850.10">
    <property type="entry name" value="Kinesin motor domain"/>
    <property type="match status" value="1"/>
</dbReference>
<feature type="domain" description="Kinesin motor" evidence="19">
    <location>
        <begin position="1159"/>
        <end position="1478"/>
    </location>
</feature>
<gene>
    <name evidence="20" type="ORF">N0F65_007720</name>
</gene>
<dbReference type="Pfam" id="PF00225">
    <property type="entry name" value="Kinesin"/>
    <property type="match status" value="1"/>
</dbReference>
<feature type="region of interest" description="Disordered" evidence="16">
    <location>
        <begin position="846"/>
        <end position="884"/>
    </location>
</feature>
<evidence type="ECO:0000256" key="8">
    <source>
        <dbReference type="ARBA" id="ARBA00022776"/>
    </source>
</evidence>
<evidence type="ECO:0000256" key="5">
    <source>
        <dbReference type="ARBA" id="ARBA00022553"/>
    </source>
</evidence>
<comment type="similarity">
    <text evidence="3">Belongs to the protein-tyrosine phosphatase family. Non-receptor class CDC14 subfamily.</text>
</comment>
<dbReference type="GO" id="GO:0007018">
    <property type="term" value="P:microtubule-based movement"/>
    <property type="evidence" value="ECO:0007669"/>
    <property type="project" value="InterPro"/>
</dbReference>
<evidence type="ECO:0000256" key="9">
    <source>
        <dbReference type="ARBA" id="ARBA00022801"/>
    </source>
</evidence>
<dbReference type="InterPro" id="IPR020422">
    <property type="entry name" value="TYR_PHOSPHATASE_DUAL_dom"/>
</dbReference>
<name>A0AAV2Z2F8_9STRA</name>
<keyword evidence="14" id="KW-0505">Motor protein</keyword>